<dbReference type="InterPro" id="IPR041482">
    <property type="entry name" value="LSDAT_prok"/>
</dbReference>
<organism evidence="2 4">
    <name type="scientific">Mycolicibacterium conceptionense</name>
    <dbReference type="NCBI Taxonomy" id="451644"/>
    <lineage>
        <taxon>Bacteria</taxon>
        <taxon>Bacillati</taxon>
        <taxon>Actinomycetota</taxon>
        <taxon>Actinomycetes</taxon>
        <taxon>Mycobacteriales</taxon>
        <taxon>Mycobacteriaceae</taxon>
        <taxon>Mycolicibacterium</taxon>
    </lineage>
</organism>
<evidence type="ECO:0000313" key="4">
    <source>
        <dbReference type="Proteomes" id="UP000182227"/>
    </source>
</evidence>
<dbReference type="EMBL" id="LQOP01000014">
    <property type="protein sequence ID" value="ORV27389.1"/>
    <property type="molecule type" value="Genomic_DNA"/>
</dbReference>
<evidence type="ECO:0000259" key="1">
    <source>
        <dbReference type="Pfam" id="PF18171"/>
    </source>
</evidence>
<protein>
    <recommendedName>
        <fullName evidence="1">LSDAT prokaryote domain-containing protein</fullName>
    </recommendedName>
</protein>
<reference evidence="3 5" key="2">
    <citation type="submission" date="2016-01" db="EMBL/GenBank/DDBJ databases">
        <title>The new phylogeny of the genus Mycobacterium.</title>
        <authorList>
            <person name="Tarcisio F."/>
            <person name="Conor M."/>
            <person name="Antonella G."/>
            <person name="Elisabetta G."/>
            <person name="Giulia F.S."/>
            <person name="Sara T."/>
            <person name="Anna F."/>
            <person name="Clotilde B."/>
            <person name="Roberto B."/>
            <person name="Veronica D.S."/>
            <person name="Fabio R."/>
            <person name="Monica P."/>
            <person name="Olivier J."/>
            <person name="Enrico T."/>
            <person name="Nicola S."/>
        </authorList>
    </citation>
    <scope>NUCLEOTIDE SEQUENCE [LARGE SCALE GENOMIC DNA]</scope>
    <source>
        <strain evidence="3 5">CCUG 50187</strain>
    </source>
</reference>
<dbReference type="AlphaFoldDB" id="A0A0U1CYU7"/>
<dbReference type="Proteomes" id="UP000182227">
    <property type="component" value="Unassembled WGS sequence"/>
</dbReference>
<sequence>MTSPFRLEFPNTGGAPAVQVSRTTELPSALAALGLHAPRPTVVVIGGAAGLDAADMDRLRPLFASGIAPAMQKCGAVGVDGGTLAGVMQLFGEVRQAAAFPLLGVVAAGTTQLPDTTGPDRAQGVALEPRHTHFLIVPGDHWGAEAPWIADAATVLAGSGPSITVLINGGDIAYSDVELSVRAGRPVVAITGSGRTADAFARALAGQPTDERTAALARSGLIRSIPANAPERLAELLRTVLGGGRRPWPVPPNSSS</sequence>
<proteinExistence type="predicted"/>
<accession>A0A0U1CYU7</accession>
<dbReference type="GeneID" id="44295934"/>
<name>A0A0U1CYU7_9MYCO</name>
<evidence type="ECO:0000313" key="3">
    <source>
        <dbReference type="EMBL" id="ORV27389.1"/>
    </source>
</evidence>
<dbReference type="EMBL" id="CTEF01000001">
    <property type="protein sequence ID" value="CQD03608.1"/>
    <property type="molecule type" value="Genomic_DNA"/>
</dbReference>
<gene>
    <name evidence="3" type="ORF">AWB98_10770</name>
    <name evidence="2" type="ORF">BN970_00510</name>
</gene>
<reference evidence="2 4" key="1">
    <citation type="submission" date="2015-03" db="EMBL/GenBank/DDBJ databases">
        <authorList>
            <person name="Murphy D."/>
        </authorList>
    </citation>
    <scope>NUCLEOTIDE SEQUENCE [LARGE SCALE GENOMIC DNA]</scope>
    <source>
        <strain evidence="2 4">D16</strain>
    </source>
</reference>
<dbReference type="Proteomes" id="UP000193811">
    <property type="component" value="Unassembled WGS sequence"/>
</dbReference>
<dbReference type="RefSeq" id="WP_085140667.1">
    <property type="nucleotide sequence ID" value="NZ_JACKVA010000035.1"/>
</dbReference>
<evidence type="ECO:0000313" key="5">
    <source>
        <dbReference type="Proteomes" id="UP000193811"/>
    </source>
</evidence>
<keyword evidence="5" id="KW-1185">Reference proteome</keyword>
<feature type="domain" description="LSDAT prokaryote" evidence="1">
    <location>
        <begin position="39"/>
        <end position="229"/>
    </location>
</feature>
<evidence type="ECO:0000313" key="2">
    <source>
        <dbReference type="EMBL" id="CQD03608.1"/>
    </source>
</evidence>
<dbReference type="Pfam" id="PF18171">
    <property type="entry name" value="LSDAT_prok"/>
    <property type="match status" value="1"/>
</dbReference>